<dbReference type="OrthoDB" id="1804300at2759"/>
<dbReference type="EMBL" id="VAHF01000010">
    <property type="protein sequence ID" value="TXG52076.1"/>
    <property type="molecule type" value="Genomic_DNA"/>
</dbReference>
<accession>A0A5C7H782</accession>
<dbReference type="AlphaFoldDB" id="A0A5C7H782"/>
<protein>
    <submittedName>
        <fullName evidence="1">Uncharacterized protein</fullName>
    </submittedName>
</protein>
<evidence type="ECO:0000313" key="1">
    <source>
        <dbReference type="EMBL" id="TXG52076.1"/>
    </source>
</evidence>
<name>A0A5C7H782_9ROSI</name>
<keyword evidence="2" id="KW-1185">Reference proteome</keyword>
<reference evidence="2" key="1">
    <citation type="journal article" date="2019" name="Gigascience">
        <title>De novo genome assembly of the endangered Acer yangbiense, a plant species with extremely small populations endemic to Yunnan Province, China.</title>
        <authorList>
            <person name="Yang J."/>
            <person name="Wariss H.M."/>
            <person name="Tao L."/>
            <person name="Zhang R."/>
            <person name="Yun Q."/>
            <person name="Hollingsworth P."/>
            <person name="Dao Z."/>
            <person name="Luo G."/>
            <person name="Guo H."/>
            <person name="Ma Y."/>
            <person name="Sun W."/>
        </authorList>
    </citation>
    <scope>NUCLEOTIDE SEQUENCE [LARGE SCALE GENOMIC DNA]</scope>
    <source>
        <strain evidence="2">cv. Malutang</strain>
    </source>
</reference>
<sequence>MAIRDFRRTLKPKGEKPVIEKFDFTRVTPLQVLRPAYMTMSDMASIVNDVATRYDAVGYVSGYSADSKQWKRKNSKNADSRQWERENSKNLRNKVFFENFFKDLNAKGGLSRKLFTISNEKNSTKYAEPSLAKFHQLSSVDCFLDSYIEYGMADRFTFECELVKYGITDSSILQKQLDFLIKSHLDCLAAAKFTLGCAEKVFTGRDPVGNQQIKEVSGAFSQI</sequence>
<proteinExistence type="predicted"/>
<comment type="caution">
    <text evidence="1">The sequence shown here is derived from an EMBL/GenBank/DDBJ whole genome shotgun (WGS) entry which is preliminary data.</text>
</comment>
<gene>
    <name evidence="1" type="ORF">EZV62_021245</name>
</gene>
<organism evidence="1 2">
    <name type="scientific">Acer yangbiense</name>
    <dbReference type="NCBI Taxonomy" id="1000413"/>
    <lineage>
        <taxon>Eukaryota</taxon>
        <taxon>Viridiplantae</taxon>
        <taxon>Streptophyta</taxon>
        <taxon>Embryophyta</taxon>
        <taxon>Tracheophyta</taxon>
        <taxon>Spermatophyta</taxon>
        <taxon>Magnoliopsida</taxon>
        <taxon>eudicotyledons</taxon>
        <taxon>Gunneridae</taxon>
        <taxon>Pentapetalae</taxon>
        <taxon>rosids</taxon>
        <taxon>malvids</taxon>
        <taxon>Sapindales</taxon>
        <taxon>Sapindaceae</taxon>
        <taxon>Hippocastanoideae</taxon>
        <taxon>Acereae</taxon>
        <taxon>Acer</taxon>
    </lineage>
</organism>
<evidence type="ECO:0000313" key="2">
    <source>
        <dbReference type="Proteomes" id="UP000323000"/>
    </source>
</evidence>
<dbReference type="Proteomes" id="UP000323000">
    <property type="component" value="Chromosome 10"/>
</dbReference>